<feature type="compositionally biased region" description="Basic and acidic residues" evidence="1">
    <location>
        <begin position="416"/>
        <end position="425"/>
    </location>
</feature>
<feature type="non-terminal residue" evidence="3">
    <location>
        <position position="1"/>
    </location>
</feature>
<feature type="region of interest" description="Disordered" evidence="1">
    <location>
        <begin position="1221"/>
        <end position="1348"/>
    </location>
</feature>
<evidence type="ECO:0000313" key="3">
    <source>
        <dbReference type="EMBL" id="RKO90462.1"/>
    </source>
</evidence>
<feature type="compositionally biased region" description="Basic and acidic residues" evidence="1">
    <location>
        <begin position="883"/>
        <end position="904"/>
    </location>
</feature>
<feature type="compositionally biased region" description="Basic and acidic residues" evidence="1">
    <location>
        <begin position="270"/>
        <end position="288"/>
    </location>
</feature>
<feature type="compositionally biased region" description="Basic and acidic residues" evidence="1">
    <location>
        <begin position="854"/>
        <end position="875"/>
    </location>
</feature>
<dbReference type="InterPro" id="IPR013783">
    <property type="entry name" value="Ig-like_fold"/>
</dbReference>
<gene>
    <name evidence="3" type="ORF">BDK51DRAFT_38450</name>
</gene>
<feature type="compositionally biased region" description="Pro residues" evidence="1">
    <location>
        <begin position="353"/>
        <end position="366"/>
    </location>
</feature>
<feature type="compositionally biased region" description="Pro residues" evidence="1">
    <location>
        <begin position="547"/>
        <end position="560"/>
    </location>
</feature>
<feature type="region of interest" description="Disordered" evidence="1">
    <location>
        <begin position="163"/>
        <end position="319"/>
    </location>
</feature>
<feature type="domain" description="Cep192-like" evidence="2">
    <location>
        <begin position="598"/>
        <end position="688"/>
    </location>
</feature>
<evidence type="ECO:0000256" key="1">
    <source>
        <dbReference type="SAM" id="MobiDB-lite"/>
    </source>
</evidence>
<feature type="region of interest" description="Disordered" evidence="1">
    <location>
        <begin position="1"/>
        <end position="99"/>
    </location>
</feature>
<feature type="compositionally biased region" description="Basic and acidic residues" evidence="1">
    <location>
        <begin position="792"/>
        <end position="813"/>
    </location>
</feature>
<organism evidence="3 4">
    <name type="scientific">Blyttiomyces helicus</name>
    <dbReference type="NCBI Taxonomy" id="388810"/>
    <lineage>
        <taxon>Eukaryota</taxon>
        <taxon>Fungi</taxon>
        <taxon>Fungi incertae sedis</taxon>
        <taxon>Chytridiomycota</taxon>
        <taxon>Chytridiomycota incertae sedis</taxon>
        <taxon>Chytridiomycetes</taxon>
        <taxon>Chytridiomycetes incertae sedis</taxon>
        <taxon>Blyttiomyces</taxon>
    </lineage>
</organism>
<feature type="compositionally biased region" description="Basic and acidic residues" evidence="1">
    <location>
        <begin position="822"/>
        <end position="843"/>
    </location>
</feature>
<feature type="compositionally biased region" description="Basic and acidic residues" evidence="1">
    <location>
        <begin position="1035"/>
        <end position="1073"/>
    </location>
</feature>
<name>A0A4P9WDN3_9FUNG</name>
<feature type="compositionally biased region" description="Pro residues" evidence="1">
    <location>
        <begin position="1316"/>
        <end position="1326"/>
    </location>
</feature>
<sequence length="1469" mass="157146">RIRSSLAKPRSLGFLAGSPARREATRQAATPIPTPLRMRGWPPLPLPEPQSAVSSPISKGPTPARALDPSQFDQPEPTGEPACPETSGRANDVSLADPSFADTSPLELFAAAIAGPEGPGNGSRIVDDFCQLRIEMHKALEHADEDDDAQEFENYKSILNEFDSPDVVLLDRPPSRDSIASNDSFKNEATGLPDFSSNTHPVGPADAAVREDGSDGDNDDDNDERRDADLNSVEATPSAQRTSNTGVQAESPGAFFARRSGNLGSLMGREGVEDRPFWTTPKKDRYGRPIDPIDITPDDRAEKRFRNTGTPAGFRQVRTPLYESGLGNTDFAPRIADASTAAAASPLMGPVDGRPPLPPDKAAPPHPGKRAPLGLPARVLKGKASASAPAEEPLTAQELDDVWHGPSDPLAARLPKGQEEGERTNAHTSLPSEIVESLFNEAPPAFCQLPAAAPAVEGAVPPPRARQPIPPTRRPRAVEPKAKDVGKVVLPEAKLRRHLVRADAAARPISKPPRPTTLKSKLKVEPAVNRVTAPTIPPRPKVAHVDPPQPRPPPAPPGPTPEITLRNTIVLPARVPRPLTRPGGPVDSSIHSKDPILIRFPQTQYRLTARVPIHLKNLATAPAQWKLFPCGPTILDPSDDPNAAHAVEPGVFRVTVAAGRVDPGQTASVAVVFHPIVAGRYSQTMHLRVGTQALVVAFDGAAVGRGAAVGGRKIVPVDAGGSVDARDGVKATVRENEAAGAGGMRRSDEDEKISGPAMRTGRTDPAAGIVCRAVVGARQLPSSVDAGSSLRDVTEREMSHRDVADRTASRKETAGATAPRRGMHEPVKSGRDAAEPVKPRRDAAMSGRENAVSSHRDALPRREVADRTASRKEAAEAAAPLREMTEPVKPSRDAAEPVKPRRDAAISGLEDAVLSERDVTERALPRREVANRTASRKEAAEPLKPRRDSAEPVKPHRDAPMSGVEDAVSSHRDVTERVTSRRDVADRTASRKGAAEAAAPRREMAEALKPRRDAAEPIKPRRDAAMSGLENAVSSDRDVTELALPRREVVDRNASRKEAAEAAAPRREMAEPLHRRRDAAESATSFPHRDVTEGPMSRREVRDVPRKETVEAAAHRREVAEPIQPRRDAAESAVSGREVLAPSMAHNTPDPAVGSRHPAKAMDSDVGSENIAPARRPVPKAPKIAHSIDASVREAHESRDLPPRPRAGLGVVREEQAANPQVATMAKTHNAKARDTSVPAEFDERRGGPEAARPVEAFRFQSSALRTDGVRKTNTGGPGPALAATRARSVPGDAPAADPQPRQVPYRRLNRRDAPFAPPVVAPHPAPTTTSTSSDGIAVTRNGRPTSTLDFGRQPLGCARTLEIRLCNTSHVAVRVDLAVPGPFSVPAMSIIVEPRSFVPMPVAFCPADVGAYREALVVRRGSKETRVEVVGGGFAAHVTRELDGTRAGRKGVKVFEREAGADKARWQF</sequence>
<proteinExistence type="predicted"/>
<feature type="region of interest" description="Disordered" evidence="1">
    <location>
        <begin position="342"/>
        <end position="428"/>
    </location>
</feature>
<feature type="region of interest" description="Disordered" evidence="1">
    <location>
        <begin position="784"/>
        <end position="1182"/>
    </location>
</feature>
<reference evidence="4" key="1">
    <citation type="journal article" date="2018" name="Nat. Microbiol.">
        <title>Leveraging single-cell genomics to expand the fungal tree of life.</title>
        <authorList>
            <person name="Ahrendt S.R."/>
            <person name="Quandt C.A."/>
            <person name="Ciobanu D."/>
            <person name="Clum A."/>
            <person name="Salamov A."/>
            <person name="Andreopoulos B."/>
            <person name="Cheng J.F."/>
            <person name="Woyke T."/>
            <person name="Pelin A."/>
            <person name="Henrissat B."/>
            <person name="Reynolds N.K."/>
            <person name="Benny G.L."/>
            <person name="Smith M.E."/>
            <person name="James T.Y."/>
            <person name="Grigoriev I.V."/>
        </authorList>
    </citation>
    <scope>NUCLEOTIDE SEQUENCE [LARGE SCALE GENOMIC DNA]</scope>
</reference>
<dbReference type="Proteomes" id="UP000269721">
    <property type="component" value="Unassembled WGS sequence"/>
</dbReference>
<protein>
    <recommendedName>
        <fullName evidence="2">Cep192-like domain-containing protein</fullName>
    </recommendedName>
</protein>
<evidence type="ECO:0000313" key="4">
    <source>
        <dbReference type="Proteomes" id="UP000269721"/>
    </source>
</evidence>
<keyword evidence="4" id="KW-1185">Reference proteome</keyword>
<feature type="compositionally biased region" description="Basic and acidic residues" evidence="1">
    <location>
        <begin position="914"/>
        <end position="959"/>
    </location>
</feature>
<feature type="compositionally biased region" description="Low complexity" evidence="1">
    <location>
        <begin position="1171"/>
        <end position="1182"/>
    </location>
</feature>
<feature type="compositionally biased region" description="Basic and acidic residues" evidence="1">
    <location>
        <begin position="999"/>
        <end position="1024"/>
    </location>
</feature>
<feature type="compositionally biased region" description="Basic and acidic residues" evidence="1">
    <location>
        <begin position="1087"/>
        <end position="1130"/>
    </location>
</feature>
<dbReference type="OrthoDB" id="2163642at2759"/>
<feature type="region of interest" description="Disordered" evidence="1">
    <location>
        <begin position="532"/>
        <end position="562"/>
    </location>
</feature>
<feature type="region of interest" description="Disordered" evidence="1">
    <location>
        <begin position="735"/>
        <end position="761"/>
    </location>
</feature>
<dbReference type="Pfam" id="PF22065">
    <property type="entry name" value="Cep192_D7"/>
    <property type="match status" value="1"/>
</dbReference>
<evidence type="ECO:0000259" key="2">
    <source>
        <dbReference type="Pfam" id="PF22065"/>
    </source>
</evidence>
<feature type="region of interest" description="Disordered" evidence="1">
    <location>
        <begin position="457"/>
        <end position="482"/>
    </location>
</feature>
<dbReference type="InterPro" id="IPR054087">
    <property type="entry name" value="Cep192-like_D7"/>
</dbReference>
<feature type="compositionally biased region" description="Polar residues" evidence="1">
    <location>
        <begin position="233"/>
        <end position="248"/>
    </location>
</feature>
<dbReference type="Gene3D" id="2.60.40.10">
    <property type="entry name" value="Immunoglobulins"/>
    <property type="match status" value="2"/>
</dbReference>
<accession>A0A4P9WDN3</accession>
<feature type="compositionally biased region" description="Basic and acidic residues" evidence="1">
    <location>
        <begin position="968"/>
        <end position="989"/>
    </location>
</feature>
<feature type="compositionally biased region" description="Pro residues" evidence="1">
    <location>
        <begin position="460"/>
        <end position="472"/>
    </location>
</feature>
<dbReference type="EMBL" id="KZ995545">
    <property type="protein sequence ID" value="RKO90462.1"/>
    <property type="molecule type" value="Genomic_DNA"/>
</dbReference>